<dbReference type="EMBL" id="JAOB01000069">
    <property type="protein sequence ID" value="EUA23240.1"/>
    <property type="molecule type" value="Genomic_DNA"/>
</dbReference>
<name>X7ZX81_MYCXE</name>
<accession>X7ZX81</accession>
<organism evidence="2">
    <name type="scientific">Mycobacterium xenopi 4042</name>
    <dbReference type="NCBI Taxonomy" id="1299334"/>
    <lineage>
        <taxon>Bacteria</taxon>
        <taxon>Bacillati</taxon>
        <taxon>Actinomycetota</taxon>
        <taxon>Actinomycetes</taxon>
        <taxon>Mycobacteriales</taxon>
        <taxon>Mycobacteriaceae</taxon>
        <taxon>Mycobacterium</taxon>
    </lineage>
</organism>
<gene>
    <name evidence="2" type="ORF">I553_5205</name>
</gene>
<dbReference type="PATRIC" id="fig|1299334.3.peg.7158"/>
<comment type="caution">
    <text evidence="2">The sequence shown here is derived from an EMBL/GenBank/DDBJ whole genome shotgun (WGS) entry which is preliminary data.</text>
</comment>
<evidence type="ECO:0000256" key="1">
    <source>
        <dbReference type="SAM" id="MobiDB-lite"/>
    </source>
</evidence>
<dbReference type="AlphaFoldDB" id="X7ZX81"/>
<feature type="region of interest" description="Disordered" evidence="1">
    <location>
        <begin position="36"/>
        <end position="55"/>
    </location>
</feature>
<sequence>MIKGWTTGTDPATHIKAVQAVLDAGATPFMHFPSVIRPQRSSSTGPKCCQSCAER</sequence>
<reference evidence="2" key="1">
    <citation type="submission" date="2014-01" db="EMBL/GenBank/DDBJ databases">
        <authorList>
            <person name="Brown-Elliot B."/>
            <person name="Wallace R."/>
            <person name="Lenaerts A."/>
            <person name="Ordway D."/>
            <person name="DeGroote M.A."/>
            <person name="Parker T."/>
            <person name="Sizemore C."/>
            <person name="Tallon L.J."/>
            <person name="Sadzewicz L.K."/>
            <person name="Sengamalay N."/>
            <person name="Fraser C.M."/>
            <person name="Hine E."/>
            <person name="Shefchek K.A."/>
            <person name="Das S.P."/>
            <person name="Tettelin H."/>
        </authorList>
    </citation>
    <scope>NUCLEOTIDE SEQUENCE [LARGE SCALE GENOMIC DNA]</scope>
    <source>
        <strain evidence="2">4042</strain>
    </source>
</reference>
<evidence type="ECO:0000313" key="2">
    <source>
        <dbReference type="EMBL" id="EUA23240.1"/>
    </source>
</evidence>
<protein>
    <submittedName>
        <fullName evidence="2">Putative F420-dependent GLUCOSE-6-PHOSPHATE DEHYDROGENASE FGD2 domain protein</fullName>
    </submittedName>
</protein>
<proteinExistence type="predicted"/>